<reference evidence="2 3" key="1">
    <citation type="submission" date="2018-05" db="EMBL/GenBank/DDBJ databases">
        <title>Complete genome sequence of Gordonia terrae NRRL B-16283.</title>
        <authorList>
            <person name="Garlena R.A."/>
            <person name="Russell D.A."/>
            <person name="Hatfull G.F."/>
        </authorList>
    </citation>
    <scope>NUCLEOTIDE SEQUENCE [LARGE SCALE GENOMIC DNA]</scope>
    <source>
        <strain evidence="2 3">NRRL B-16283</strain>
    </source>
</reference>
<sequence length="106" mass="11262">MSSETLRDAQSTGSDARSTGSDAQSTRLDAQSTVSPLHPTGDPHFPPPGRPTTPHPSVSPGHSSLSGNTKHLLSRRSRRDFFSRRAEAGFATLESTSLNCIFAEVG</sequence>
<dbReference type="EMBL" id="CP029604">
    <property type="protein sequence ID" value="AWO84751.1"/>
    <property type="molecule type" value="Genomic_DNA"/>
</dbReference>
<protein>
    <submittedName>
        <fullName evidence="2">Uncharacterized protein</fullName>
    </submittedName>
</protein>
<feature type="compositionally biased region" description="Polar residues" evidence="1">
    <location>
        <begin position="60"/>
        <end position="71"/>
    </location>
</feature>
<gene>
    <name evidence="2" type="ORF">DLJ61_15655</name>
</gene>
<feature type="compositionally biased region" description="Polar residues" evidence="1">
    <location>
        <begin position="1"/>
        <end position="35"/>
    </location>
</feature>
<evidence type="ECO:0000256" key="1">
    <source>
        <dbReference type="SAM" id="MobiDB-lite"/>
    </source>
</evidence>
<dbReference type="Proteomes" id="UP000247118">
    <property type="component" value="Chromosome"/>
</dbReference>
<proteinExistence type="predicted"/>
<evidence type="ECO:0000313" key="3">
    <source>
        <dbReference type="Proteomes" id="UP000247118"/>
    </source>
</evidence>
<accession>A0AAD0K8J1</accession>
<organism evidence="2 3">
    <name type="scientific">Gordonia terrae</name>
    <dbReference type="NCBI Taxonomy" id="2055"/>
    <lineage>
        <taxon>Bacteria</taxon>
        <taxon>Bacillati</taxon>
        <taxon>Actinomycetota</taxon>
        <taxon>Actinomycetes</taxon>
        <taxon>Mycobacteriales</taxon>
        <taxon>Gordoniaceae</taxon>
        <taxon>Gordonia</taxon>
    </lineage>
</organism>
<feature type="compositionally biased region" description="Pro residues" evidence="1">
    <location>
        <begin position="44"/>
        <end position="54"/>
    </location>
</feature>
<dbReference type="AlphaFoldDB" id="A0AAD0K8J1"/>
<name>A0AAD0K8J1_9ACTN</name>
<evidence type="ECO:0000313" key="2">
    <source>
        <dbReference type="EMBL" id="AWO84751.1"/>
    </source>
</evidence>
<feature type="region of interest" description="Disordered" evidence="1">
    <location>
        <begin position="1"/>
        <end position="77"/>
    </location>
</feature>